<comment type="similarity">
    <text evidence="1">Belongs to the LysR transcriptional regulatory family.</text>
</comment>
<dbReference type="EMBL" id="SPDV01000010">
    <property type="protein sequence ID" value="TFI58951.1"/>
    <property type="molecule type" value="Genomic_DNA"/>
</dbReference>
<proteinExistence type="inferred from homology"/>
<name>A0A4Y8ZSG0_9SPHN</name>
<gene>
    <name evidence="6" type="ORF">E2493_06735</name>
</gene>
<dbReference type="GO" id="GO:0003700">
    <property type="term" value="F:DNA-binding transcription factor activity"/>
    <property type="evidence" value="ECO:0007669"/>
    <property type="project" value="InterPro"/>
</dbReference>
<dbReference type="InterPro" id="IPR000847">
    <property type="entry name" value="LysR_HTH_N"/>
</dbReference>
<keyword evidence="7" id="KW-1185">Reference proteome</keyword>
<dbReference type="Gene3D" id="1.10.10.10">
    <property type="entry name" value="Winged helix-like DNA-binding domain superfamily/Winged helix DNA-binding domain"/>
    <property type="match status" value="1"/>
</dbReference>
<evidence type="ECO:0000259" key="5">
    <source>
        <dbReference type="PROSITE" id="PS50931"/>
    </source>
</evidence>
<dbReference type="RefSeq" id="WP_135085030.1">
    <property type="nucleotide sequence ID" value="NZ_SPDV01000010.1"/>
</dbReference>
<dbReference type="AlphaFoldDB" id="A0A4Y8ZSG0"/>
<keyword evidence="4" id="KW-0804">Transcription</keyword>
<evidence type="ECO:0000313" key="7">
    <source>
        <dbReference type="Proteomes" id="UP000298213"/>
    </source>
</evidence>
<comment type="caution">
    <text evidence="6">The sequence shown here is derived from an EMBL/GenBank/DDBJ whole genome shotgun (WGS) entry which is preliminary data.</text>
</comment>
<keyword evidence="3" id="KW-0238">DNA-binding</keyword>
<dbReference type="OrthoDB" id="9798121at2"/>
<sequence length="317" mass="33887">MLDWNDLRHFLAVAATGSTLAAGRALRVSQTTVARRIAALEEALGLALFERRQAGYALTPAGEALLGHARAVEAAATALSDAASGHARDASGTVRVTMEELFAVTVLGPILRDFHEAHPAIRVELDTSEEVRDLAGGAADVALRSAKALKGNGLVGRRIATNNWTIYCSRTYADAHGVPRSRRALKGHPLIGGGGRNVWRVYQEWLKQNELEAAVAIQHDSATGLLAAVRSGIGLAALPSFVADLDPDLICCLPPAPGMETGLWLLTHERLRHSPPVRAVIDFLADRLTRLAREGEARRSSALVQREAELATMFPAA</sequence>
<dbReference type="SUPFAM" id="SSF46785">
    <property type="entry name" value="Winged helix' DNA-binding domain"/>
    <property type="match status" value="1"/>
</dbReference>
<dbReference type="Pfam" id="PF03466">
    <property type="entry name" value="LysR_substrate"/>
    <property type="match status" value="1"/>
</dbReference>
<dbReference type="SUPFAM" id="SSF53850">
    <property type="entry name" value="Periplasmic binding protein-like II"/>
    <property type="match status" value="1"/>
</dbReference>
<protein>
    <submittedName>
        <fullName evidence="6">LysR family transcriptional regulator</fullName>
    </submittedName>
</protein>
<organism evidence="6 7">
    <name type="scientific">Sphingomonas parva</name>
    <dbReference type="NCBI Taxonomy" id="2555898"/>
    <lineage>
        <taxon>Bacteria</taxon>
        <taxon>Pseudomonadati</taxon>
        <taxon>Pseudomonadota</taxon>
        <taxon>Alphaproteobacteria</taxon>
        <taxon>Sphingomonadales</taxon>
        <taxon>Sphingomonadaceae</taxon>
        <taxon>Sphingomonas</taxon>
    </lineage>
</organism>
<dbReference type="Proteomes" id="UP000298213">
    <property type="component" value="Unassembled WGS sequence"/>
</dbReference>
<reference evidence="6 7" key="1">
    <citation type="submission" date="2019-03" db="EMBL/GenBank/DDBJ databases">
        <title>Genome sequence of Sphingomonas sp. 17J27-24.</title>
        <authorList>
            <person name="Kim M."/>
            <person name="Maeng S."/>
            <person name="Sathiyaraj S."/>
        </authorList>
    </citation>
    <scope>NUCLEOTIDE SEQUENCE [LARGE SCALE GENOMIC DNA]</scope>
    <source>
        <strain evidence="6 7">17J27-24</strain>
    </source>
</reference>
<dbReference type="Pfam" id="PF00126">
    <property type="entry name" value="HTH_1"/>
    <property type="match status" value="1"/>
</dbReference>
<evidence type="ECO:0000256" key="3">
    <source>
        <dbReference type="ARBA" id="ARBA00023125"/>
    </source>
</evidence>
<dbReference type="Gene3D" id="3.40.190.290">
    <property type="match status" value="1"/>
</dbReference>
<dbReference type="InterPro" id="IPR036388">
    <property type="entry name" value="WH-like_DNA-bd_sf"/>
</dbReference>
<dbReference type="PANTHER" id="PTHR30537:SF3">
    <property type="entry name" value="TRANSCRIPTIONAL REGULATORY PROTEIN"/>
    <property type="match status" value="1"/>
</dbReference>
<evidence type="ECO:0000256" key="2">
    <source>
        <dbReference type="ARBA" id="ARBA00023015"/>
    </source>
</evidence>
<accession>A0A4Y8ZSG0</accession>
<evidence type="ECO:0000256" key="4">
    <source>
        <dbReference type="ARBA" id="ARBA00023163"/>
    </source>
</evidence>
<dbReference type="PROSITE" id="PS50931">
    <property type="entry name" value="HTH_LYSR"/>
    <property type="match status" value="1"/>
</dbReference>
<evidence type="ECO:0000256" key="1">
    <source>
        <dbReference type="ARBA" id="ARBA00009437"/>
    </source>
</evidence>
<dbReference type="PRINTS" id="PR00039">
    <property type="entry name" value="HTHLYSR"/>
</dbReference>
<feature type="domain" description="HTH lysR-type" evidence="5">
    <location>
        <begin position="2"/>
        <end position="59"/>
    </location>
</feature>
<dbReference type="InterPro" id="IPR036390">
    <property type="entry name" value="WH_DNA-bd_sf"/>
</dbReference>
<keyword evidence="2" id="KW-0805">Transcription regulation</keyword>
<evidence type="ECO:0000313" key="6">
    <source>
        <dbReference type="EMBL" id="TFI58951.1"/>
    </source>
</evidence>
<dbReference type="GO" id="GO:0043565">
    <property type="term" value="F:sequence-specific DNA binding"/>
    <property type="evidence" value="ECO:0007669"/>
    <property type="project" value="TreeGrafter"/>
</dbReference>
<dbReference type="InterPro" id="IPR005119">
    <property type="entry name" value="LysR_subst-bd"/>
</dbReference>
<dbReference type="GO" id="GO:0006351">
    <property type="term" value="P:DNA-templated transcription"/>
    <property type="evidence" value="ECO:0007669"/>
    <property type="project" value="TreeGrafter"/>
</dbReference>
<dbReference type="InterPro" id="IPR058163">
    <property type="entry name" value="LysR-type_TF_proteobact-type"/>
</dbReference>
<dbReference type="PANTHER" id="PTHR30537">
    <property type="entry name" value="HTH-TYPE TRANSCRIPTIONAL REGULATOR"/>
    <property type="match status" value="1"/>
</dbReference>